<dbReference type="SMART" id="SM00536">
    <property type="entry name" value="AXH"/>
    <property type="match status" value="1"/>
</dbReference>
<dbReference type="GO" id="GO:0003723">
    <property type="term" value="F:RNA binding"/>
    <property type="evidence" value="ECO:0007669"/>
    <property type="project" value="InterPro"/>
</dbReference>
<keyword evidence="10" id="KW-1185">Reference proteome</keyword>
<dbReference type="GO" id="GO:0003677">
    <property type="term" value="F:DNA binding"/>
    <property type="evidence" value="ECO:0007669"/>
    <property type="project" value="UniProtKB-KW"/>
</dbReference>
<dbReference type="STRING" id="102285.A0A0R3TFI5"/>
<keyword evidence="4" id="KW-0238">DNA-binding</keyword>
<dbReference type="InterPro" id="IPR036096">
    <property type="entry name" value="Ataxin_AXH_dom_sf"/>
</dbReference>
<feature type="domain" description="AXH" evidence="8">
    <location>
        <begin position="83"/>
        <end position="200"/>
    </location>
</feature>
<evidence type="ECO:0000256" key="2">
    <source>
        <dbReference type="ARBA" id="ARBA00022491"/>
    </source>
</evidence>
<keyword evidence="6" id="KW-0539">Nucleus</keyword>
<dbReference type="Proteomes" id="UP000278807">
    <property type="component" value="Unassembled WGS sequence"/>
</dbReference>
<sequence length="239" mass="26257">MSLLSQKMADFGNCYPFFIQNSILNPQSTVFTPEQINAIKAASASCSLFASLISHSGKKQPTSIPLPLPNPYHSSGLSRSGKSTNQPKRSSSSLFKRGARVRLVDGSIQKVEGLRTVDFIRAAKSTDFPLNTPRVLIITLFQPPITLNYQCSKEQPFFVQSHGWSSCDPQSTLSRFGLPCRPLSVGDHCLVVVPSEIAKLISSSAQRSLADFMTSPNPFLFNAKLKDMFPNFPNCVNIK</sequence>
<dbReference type="AlphaFoldDB" id="A0A0R3TFI5"/>
<keyword evidence="3" id="KW-0805">Transcription regulation</keyword>
<feature type="compositionally biased region" description="Polar residues" evidence="7">
    <location>
        <begin position="72"/>
        <end position="93"/>
    </location>
</feature>
<evidence type="ECO:0000259" key="8">
    <source>
        <dbReference type="PROSITE" id="PS51148"/>
    </source>
</evidence>
<feature type="region of interest" description="Disordered" evidence="7">
    <location>
        <begin position="57"/>
        <end position="93"/>
    </location>
</feature>
<dbReference type="OrthoDB" id="6282428at2759"/>
<evidence type="ECO:0000256" key="6">
    <source>
        <dbReference type="ARBA" id="ARBA00023242"/>
    </source>
</evidence>
<dbReference type="InterPro" id="IPR043404">
    <property type="entry name" value="ATAXIN1-like"/>
</dbReference>
<protein>
    <submittedName>
        <fullName evidence="11">AXH domain-containing protein</fullName>
    </submittedName>
</protein>
<dbReference type="GO" id="GO:0005634">
    <property type="term" value="C:nucleus"/>
    <property type="evidence" value="ECO:0007669"/>
    <property type="project" value="UniProtKB-SubCell"/>
</dbReference>
<reference evidence="11" key="1">
    <citation type="submission" date="2017-02" db="UniProtKB">
        <authorList>
            <consortium name="WormBaseParasite"/>
        </authorList>
    </citation>
    <scope>IDENTIFICATION</scope>
</reference>
<dbReference type="InterPro" id="IPR003652">
    <property type="entry name" value="Ataxin_AXH_dom"/>
</dbReference>
<organism evidence="11">
    <name type="scientific">Rodentolepis nana</name>
    <name type="common">Dwarf tapeworm</name>
    <name type="synonym">Hymenolepis nana</name>
    <dbReference type="NCBI Taxonomy" id="102285"/>
    <lineage>
        <taxon>Eukaryota</taxon>
        <taxon>Metazoa</taxon>
        <taxon>Spiralia</taxon>
        <taxon>Lophotrochozoa</taxon>
        <taxon>Platyhelminthes</taxon>
        <taxon>Cestoda</taxon>
        <taxon>Eucestoda</taxon>
        <taxon>Cyclophyllidea</taxon>
        <taxon>Hymenolepididae</taxon>
        <taxon>Rodentolepis</taxon>
    </lineage>
</organism>
<dbReference type="SUPFAM" id="SSF102031">
    <property type="entry name" value="AXH domain"/>
    <property type="match status" value="1"/>
</dbReference>
<dbReference type="PROSITE" id="PS51148">
    <property type="entry name" value="AXH"/>
    <property type="match status" value="1"/>
</dbReference>
<dbReference type="Pfam" id="PF08517">
    <property type="entry name" value="AXH"/>
    <property type="match status" value="1"/>
</dbReference>
<evidence type="ECO:0000256" key="3">
    <source>
        <dbReference type="ARBA" id="ARBA00023015"/>
    </source>
</evidence>
<evidence type="ECO:0000313" key="10">
    <source>
        <dbReference type="Proteomes" id="UP000278807"/>
    </source>
</evidence>
<dbReference type="PANTHER" id="PTHR13392:SF13">
    <property type="entry name" value="AXH DOMAIN-CONTAINING PROTEIN"/>
    <property type="match status" value="1"/>
</dbReference>
<comment type="subcellular location">
    <subcellularLocation>
        <location evidence="1">Nucleus</location>
    </subcellularLocation>
</comment>
<evidence type="ECO:0000256" key="1">
    <source>
        <dbReference type="ARBA" id="ARBA00004123"/>
    </source>
</evidence>
<proteinExistence type="predicted"/>
<keyword evidence="5" id="KW-0804">Transcription</keyword>
<reference evidence="9 10" key="2">
    <citation type="submission" date="2018-11" db="EMBL/GenBank/DDBJ databases">
        <authorList>
            <consortium name="Pathogen Informatics"/>
        </authorList>
    </citation>
    <scope>NUCLEOTIDE SEQUENCE [LARGE SCALE GENOMIC DNA]</scope>
</reference>
<accession>A0A0R3TFI5</accession>
<evidence type="ECO:0000256" key="7">
    <source>
        <dbReference type="SAM" id="MobiDB-lite"/>
    </source>
</evidence>
<dbReference type="PANTHER" id="PTHR13392">
    <property type="entry name" value="ATAXIN 1"/>
    <property type="match status" value="1"/>
</dbReference>
<evidence type="ECO:0000256" key="5">
    <source>
        <dbReference type="ARBA" id="ARBA00023163"/>
    </source>
</evidence>
<name>A0A0R3TFI5_RODNA</name>
<evidence type="ECO:0000313" key="11">
    <source>
        <dbReference type="WBParaSite" id="HNAJ_0000582601-mRNA-1"/>
    </source>
</evidence>
<dbReference type="GO" id="GO:0006355">
    <property type="term" value="P:regulation of DNA-templated transcription"/>
    <property type="evidence" value="ECO:0007669"/>
    <property type="project" value="InterPro"/>
</dbReference>
<gene>
    <name evidence="9" type="ORF">HNAJ_LOCUS5822</name>
</gene>
<dbReference type="EMBL" id="UZAE01005492">
    <property type="protein sequence ID" value="VDO01682.1"/>
    <property type="molecule type" value="Genomic_DNA"/>
</dbReference>
<dbReference type="WBParaSite" id="HNAJ_0000582601-mRNA-1">
    <property type="protein sequence ID" value="HNAJ_0000582601-mRNA-1"/>
    <property type="gene ID" value="HNAJ_0000582601"/>
</dbReference>
<evidence type="ECO:0000313" key="9">
    <source>
        <dbReference type="EMBL" id="VDO01682.1"/>
    </source>
</evidence>
<evidence type="ECO:0000256" key="4">
    <source>
        <dbReference type="ARBA" id="ARBA00023125"/>
    </source>
</evidence>
<keyword evidence="2" id="KW-0678">Repressor</keyword>